<dbReference type="InterPro" id="IPR013149">
    <property type="entry name" value="ADH-like_C"/>
</dbReference>
<dbReference type="AlphaFoldDB" id="X1I8G5"/>
<evidence type="ECO:0000259" key="2">
    <source>
        <dbReference type="Pfam" id="PF00107"/>
    </source>
</evidence>
<protein>
    <recommendedName>
        <fullName evidence="2">Alcohol dehydrogenase-like C-terminal domain-containing protein</fullName>
    </recommendedName>
</protein>
<dbReference type="InterPro" id="IPR036291">
    <property type="entry name" value="NAD(P)-bd_dom_sf"/>
</dbReference>
<dbReference type="Gene3D" id="3.40.50.720">
    <property type="entry name" value="NAD(P)-binding Rossmann-like Domain"/>
    <property type="match status" value="1"/>
</dbReference>
<organism evidence="3">
    <name type="scientific">marine sediment metagenome</name>
    <dbReference type="NCBI Taxonomy" id="412755"/>
    <lineage>
        <taxon>unclassified sequences</taxon>
        <taxon>metagenomes</taxon>
        <taxon>ecological metagenomes</taxon>
    </lineage>
</organism>
<evidence type="ECO:0000313" key="3">
    <source>
        <dbReference type="EMBL" id="GAH65555.1"/>
    </source>
</evidence>
<dbReference type="EMBL" id="BARU01028001">
    <property type="protein sequence ID" value="GAH65555.1"/>
    <property type="molecule type" value="Genomic_DNA"/>
</dbReference>
<reference evidence="3" key="1">
    <citation type="journal article" date="2014" name="Front. Microbiol.">
        <title>High frequency of phylogenetically diverse reductive dehalogenase-homologous genes in deep subseafloor sedimentary metagenomes.</title>
        <authorList>
            <person name="Kawai M."/>
            <person name="Futagami T."/>
            <person name="Toyoda A."/>
            <person name="Takaki Y."/>
            <person name="Nishi S."/>
            <person name="Hori S."/>
            <person name="Arai W."/>
            <person name="Tsubouchi T."/>
            <person name="Morono Y."/>
            <person name="Uchiyama I."/>
            <person name="Ito T."/>
            <person name="Fujiyama A."/>
            <person name="Inagaki F."/>
            <person name="Takami H."/>
        </authorList>
    </citation>
    <scope>NUCLEOTIDE SEQUENCE</scope>
    <source>
        <strain evidence="3">Expedition CK06-06</strain>
    </source>
</reference>
<proteinExistence type="predicted"/>
<gene>
    <name evidence="3" type="ORF">S03H2_44751</name>
</gene>
<feature type="domain" description="Alcohol dehydrogenase-like C-terminal" evidence="2">
    <location>
        <begin position="2"/>
        <end position="109"/>
    </location>
</feature>
<dbReference type="InterPro" id="IPR050129">
    <property type="entry name" value="Zn_alcohol_dh"/>
</dbReference>
<dbReference type="Gene3D" id="3.90.180.10">
    <property type="entry name" value="Medium-chain alcohol dehydrogenases, catalytic domain"/>
    <property type="match status" value="1"/>
</dbReference>
<keyword evidence="1" id="KW-0560">Oxidoreductase</keyword>
<dbReference type="PANTHER" id="PTHR43401">
    <property type="entry name" value="L-THREONINE 3-DEHYDROGENASE"/>
    <property type="match status" value="1"/>
</dbReference>
<name>X1I8G5_9ZZZZ</name>
<dbReference type="SUPFAM" id="SSF51735">
    <property type="entry name" value="NAD(P)-binding Rossmann-fold domains"/>
    <property type="match status" value="1"/>
</dbReference>
<dbReference type="GO" id="GO:0016491">
    <property type="term" value="F:oxidoreductase activity"/>
    <property type="evidence" value="ECO:0007669"/>
    <property type="project" value="UniProtKB-KW"/>
</dbReference>
<dbReference type="Pfam" id="PF00107">
    <property type="entry name" value="ADH_zinc_N"/>
    <property type="match status" value="1"/>
</dbReference>
<evidence type="ECO:0000256" key="1">
    <source>
        <dbReference type="ARBA" id="ARBA00023002"/>
    </source>
</evidence>
<accession>X1I8G5</accession>
<sequence>MTEKIDARIEGAKKGGATWVGNPNKQDIVKEILQQQPLGLDIVFECCGQQEALDQAFDILRPGGHLVIIGTPRTERISFDVDKFKRKELTVRYIRRQNHCVQLAMDLIKSRQVNVDFMITHRFKLEHTQDGFDLVAGYHDGVIKAMISV</sequence>
<comment type="caution">
    <text evidence="3">The sequence shown here is derived from an EMBL/GenBank/DDBJ whole genome shotgun (WGS) entry which is preliminary data.</text>
</comment>
<dbReference type="PANTHER" id="PTHR43401:SF2">
    <property type="entry name" value="L-THREONINE 3-DEHYDROGENASE"/>
    <property type="match status" value="1"/>
</dbReference>